<dbReference type="AlphaFoldDB" id="A0A1X7PAT7"/>
<keyword evidence="2" id="KW-0255">Endonuclease</keyword>
<keyword evidence="2" id="KW-0540">Nuclease</keyword>
<evidence type="ECO:0000313" key="2">
    <source>
        <dbReference type="EMBL" id="SMH48245.1"/>
    </source>
</evidence>
<dbReference type="RefSeq" id="WP_085465494.1">
    <property type="nucleotide sequence ID" value="NZ_FXBL01000004.1"/>
</dbReference>
<accession>A0A1X7PAT7</accession>
<keyword evidence="3" id="KW-1185">Reference proteome</keyword>
<dbReference type="InterPro" id="IPR011335">
    <property type="entry name" value="Restrct_endonuc-II-like"/>
</dbReference>
<dbReference type="CDD" id="cd06260">
    <property type="entry name" value="DUF820-like"/>
    <property type="match status" value="1"/>
</dbReference>
<keyword evidence="2" id="KW-0378">Hydrolase</keyword>
<dbReference type="Pfam" id="PF05685">
    <property type="entry name" value="Uma2"/>
    <property type="match status" value="1"/>
</dbReference>
<feature type="domain" description="Putative restriction endonuclease" evidence="1">
    <location>
        <begin position="10"/>
        <end position="173"/>
    </location>
</feature>
<evidence type="ECO:0000259" key="1">
    <source>
        <dbReference type="Pfam" id="PF05685"/>
    </source>
</evidence>
<protein>
    <submittedName>
        <fullName evidence="2">Endonuclease, Uma2 family (Restriction endonuclease fold)</fullName>
    </submittedName>
</protein>
<proteinExistence type="predicted"/>
<dbReference type="GO" id="GO:0004519">
    <property type="term" value="F:endonuclease activity"/>
    <property type="evidence" value="ECO:0007669"/>
    <property type="project" value="UniProtKB-KW"/>
</dbReference>
<gene>
    <name evidence="2" type="ORF">SAMN02982922_3704</name>
</gene>
<dbReference type="PANTHER" id="PTHR34107:SF4">
    <property type="entry name" value="SLL1222 PROTEIN"/>
    <property type="match status" value="1"/>
</dbReference>
<dbReference type="Proteomes" id="UP000193083">
    <property type="component" value="Unassembled WGS sequence"/>
</dbReference>
<dbReference type="SUPFAM" id="SSF52980">
    <property type="entry name" value="Restriction endonuclease-like"/>
    <property type="match status" value="1"/>
</dbReference>
<dbReference type="EMBL" id="FXBL01000004">
    <property type="protein sequence ID" value="SMH48245.1"/>
    <property type="molecule type" value="Genomic_DNA"/>
</dbReference>
<reference evidence="2 3" key="1">
    <citation type="submission" date="2017-04" db="EMBL/GenBank/DDBJ databases">
        <authorList>
            <person name="Afonso C.L."/>
            <person name="Miller P.J."/>
            <person name="Scott M.A."/>
            <person name="Spackman E."/>
            <person name="Goraichik I."/>
            <person name="Dimitrov K.M."/>
            <person name="Suarez D.L."/>
            <person name="Swayne D.E."/>
        </authorList>
    </citation>
    <scope>NUCLEOTIDE SEQUENCE [LARGE SCALE GENOMIC DNA]</scope>
    <source>
        <strain evidence="2 3">B5P</strain>
    </source>
</reference>
<evidence type="ECO:0000313" key="3">
    <source>
        <dbReference type="Proteomes" id="UP000193083"/>
    </source>
</evidence>
<dbReference type="InterPro" id="IPR008538">
    <property type="entry name" value="Uma2"/>
</dbReference>
<dbReference type="Gene3D" id="3.90.1570.10">
    <property type="entry name" value="tt1808, chain A"/>
    <property type="match status" value="1"/>
</dbReference>
<dbReference type="OrthoDB" id="461333at2"/>
<dbReference type="InterPro" id="IPR012296">
    <property type="entry name" value="Nuclease_put_TT1808"/>
</dbReference>
<sequence length="204" mass="22664">MPDAPRKPATYADLEAVPPHLVAEIIDGELMTHPRPSPRHGVTAASLGDELTGPFQKGRGGPGGWVFAVEPEIKFGGDILVPDLAGWRRERLPGLPARNFFEIAPDWVCEILSGSTEKRDRTLKKRIYGLHGVGHFWLIDPRLQLLEAFELRNGFWTDVGTWNSADEVRAPPFDAISFSLADLWPLDPPLGFNEDPTPYYAGDR</sequence>
<organism evidence="2 3">
    <name type="scientific">Mesorhizobium australicum</name>
    <dbReference type="NCBI Taxonomy" id="536018"/>
    <lineage>
        <taxon>Bacteria</taxon>
        <taxon>Pseudomonadati</taxon>
        <taxon>Pseudomonadota</taxon>
        <taxon>Alphaproteobacteria</taxon>
        <taxon>Hyphomicrobiales</taxon>
        <taxon>Phyllobacteriaceae</taxon>
        <taxon>Mesorhizobium</taxon>
    </lineage>
</organism>
<dbReference type="PANTHER" id="PTHR34107">
    <property type="entry name" value="SLL0198 PROTEIN-RELATED"/>
    <property type="match status" value="1"/>
</dbReference>
<name>A0A1X7PAT7_9HYPH</name>